<organism evidence="1">
    <name type="scientific">Anguilla anguilla</name>
    <name type="common">European freshwater eel</name>
    <name type="synonym">Muraena anguilla</name>
    <dbReference type="NCBI Taxonomy" id="7936"/>
    <lineage>
        <taxon>Eukaryota</taxon>
        <taxon>Metazoa</taxon>
        <taxon>Chordata</taxon>
        <taxon>Craniata</taxon>
        <taxon>Vertebrata</taxon>
        <taxon>Euteleostomi</taxon>
        <taxon>Actinopterygii</taxon>
        <taxon>Neopterygii</taxon>
        <taxon>Teleostei</taxon>
        <taxon>Anguilliformes</taxon>
        <taxon>Anguillidae</taxon>
        <taxon>Anguilla</taxon>
    </lineage>
</organism>
<accession>A0A0E9Y2Q7</accession>
<evidence type="ECO:0000313" key="1">
    <source>
        <dbReference type="EMBL" id="JAI08474.1"/>
    </source>
</evidence>
<sequence>MREWHGSAASLLCLAIAKSSFPRIILFILYKLLFSISLLQTHCHNQYMYILY</sequence>
<reference evidence="1" key="1">
    <citation type="submission" date="2014-11" db="EMBL/GenBank/DDBJ databases">
        <authorList>
            <person name="Amaro Gonzalez C."/>
        </authorList>
    </citation>
    <scope>NUCLEOTIDE SEQUENCE</scope>
</reference>
<reference evidence="1" key="2">
    <citation type="journal article" date="2015" name="Fish Shellfish Immunol.">
        <title>Early steps in the European eel (Anguilla anguilla)-Vibrio vulnificus interaction in the gills: Role of the RtxA13 toxin.</title>
        <authorList>
            <person name="Callol A."/>
            <person name="Pajuelo D."/>
            <person name="Ebbesson L."/>
            <person name="Teles M."/>
            <person name="MacKenzie S."/>
            <person name="Amaro C."/>
        </authorList>
    </citation>
    <scope>NUCLEOTIDE SEQUENCE</scope>
</reference>
<protein>
    <submittedName>
        <fullName evidence="1">Uncharacterized protein</fullName>
    </submittedName>
</protein>
<dbReference type="AlphaFoldDB" id="A0A0E9Y2Q7"/>
<dbReference type="EMBL" id="GBXM01000104">
    <property type="protein sequence ID" value="JAI08474.1"/>
    <property type="molecule type" value="Transcribed_RNA"/>
</dbReference>
<name>A0A0E9Y2Q7_ANGAN</name>
<proteinExistence type="predicted"/>